<organism evidence="4 5">
    <name type="scientific">Aspergillus sydowii CBS 593.65</name>
    <dbReference type="NCBI Taxonomy" id="1036612"/>
    <lineage>
        <taxon>Eukaryota</taxon>
        <taxon>Fungi</taxon>
        <taxon>Dikarya</taxon>
        <taxon>Ascomycota</taxon>
        <taxon>Pezizomycotina</taxon>
        <taxon>Eurotiomycetes</taxon>
        <taxon>Eurotiomycetidae</taxon>
        <taxon>Eurotiales</taxon>
        <taxon>Aspergillaceae</taxon>
        <taxon>Aspergillus</taxon>
        <taxon>Aspergillus subgen. Nidulantes</taxon>
    </lineage>
</organism>
<feature type="domain" description="Beta-lactamase-like ARB-00930-like C-terminal" evidence="3">
    <location>
        <begin position="429"/>
        <end position="567"/>
    </location>
</feature>
<dbReference type="InterPro" id="IPR058664">
    <property type="entry name" value="ARB_00930-like_C"/>
</dbReference>
<proteinExistence type="predicted"/>
<evidence type="ECO:0000259" key="2">
    <source>
        <dbReference type="Pfam" id="PF00144"/>
    </source>
</evidence>
<keyword evidence="5" id="KW-1185">Reference proteome</keyword>
<dbReference type="InterPro" id="IPR001466">
    <property type="entry name" value="Beta-lactam-related"/>
</dbReference>
<sequence length="569" mass="61561">MWKITVLSLLTACVAGQTCPIAGPAFPAPRRVIGSVAMDHAVGNFTSSLQRILHATDDPQVTAIDPDATSFTVQVFSTHDERPLLAHYHTATSAQTNTVGVNNVDENTVFRIGSTSKLWTVLLLLIESGDAIFHDPIFKYIPELRDVVRLAKGNHSYVDSIDHVQWEDVTVGEIVSQMAGLERSFGLGDLARTPSVVENLGFPHLQRSAVPQCGIGPACTRAEFFAGLLKRHPVLPTSSGPVYSNDAFQLLAYAIEEISGMSYQELLEERLIQRLGLTHSSYGKPLDSLGIIPGPRNMTSWDTDLGDLTPTGGLYSSTKDLSTLGRAILNSDLLPPAQTRRWMKPHSRTADPSYMVGAPWEIYTVDDPRAIDIYTKAGDIGSYSAMMGLSPDHDVGFVILVAGERTTQTVYALADLVAKEIVPGLEAAAKEDAKDRFAGTYSQGGSVLTLSTDDGPGLKIERWHNKGKDILESLAGLQPVEIEGELDVRLYPTGLESQGRISFRSIVSGAAPTGPPNGPFTRACKSWLSVDGLVYGAVGLDEFVFDMLDNGDAVRVSPRALRVSLARMR</sequence>
<evidence type="ECO:0000259" key="3">
    <source>
        <dbReference type="Pfam" id="PF26335"/>
    </source>
</evidence>
<dbReference type="Gene3D" id="3.40.710.10">
    <property type="entry name" value="DD-peptidase/beta-lactamase superfamily"/>
    <property type="match status" value="1"/>
</dbReference>
<name>A0A1L9T0C9_9EURO</name>
<gene>
    <name evidence="4" type="ORF">ASPSYDRAFT_51535</name>
</gene>
<dbReference type="STRING" id="1036612.A0A1L9T0C9"/>
<feature type="signal peptide" evidence="1">
    <location>
        <begin position="1"/>
        <end position="16"/>
    </location>
</feature>
<feature type="domain" description="Beta-lactamase-related" evidence="2">
    <location>
        <begin position="73"/>
        <end position="417"/>
    </location>
</feature>
<dbReference type="PANTHER" id="PTHR22935">
    <property type="entry name" value="PENICILLIN-BINDING PROTEIN"/>
    <property type="match status" value="1"/>
</dbReference>
<protein>
    <submittedName>
        <fullName evidence="4">Uncharacterized protein</fullName>
    </submittedName>
</protein>
<dbReference type="AlphaFoldDB" id="A0A1L9T0C9"/>
<dbReference type="EMBL" id="KV878599">
    <property type="protein sequence ID" value="OJJ52857.1"/>
    <property type="molecule type" value="Genomic_DNA"/>
</dbReference>
<dbReference type="RefSeq" id="XP_040696663.1">
    <property type="nucleotide sequence ID" value="XM_040848304.1"/>
</dbReference>
<dbReference type="GeneID" id="63764377"/>
<evidence type="ECO:0000313" key="5">
    <source>
        <dbReference type="Proteomes" id="UP000184356"/>
    </source>
</evidence>
<keyword evidence="1" id="KW-0732">Signal</keyword>
<feature type="chain" id="PRO_5012318441" evidence="1">
    <location>
        <begin position="17"/>
        <end position="569"/>
    </location>
</feature>
<dbReference type="InterPro" id="IPR012338">
    <property type="entry name" value="Beta-lactam/transpept-like"/>
</dbReference>
<dbReference type="Pfam" id="PF26335">
    <property type="entry name" value="ARB_00930_C"/>
    <property type="match status" value="1"/>
</dbReference>
<accession>A0A1L9T0C9</accession>
<evidence type="ECO:0000313" key="4">
    <source>
        <dbReference type="EMBL" id="OJJ52857.1"/>
    </source>
</evidence>
<dbReference type="Proteomes" id="UP000184356">
    <property type="component" value="Unassembled WGS sequence"/>
</dbReference>
<evidence type="ECO:0000256" key="1">
    <source>
        <dbReference type="SAM" id="SignalP"/>
    </source>
</evidence>
<dbReference type="OrthoDB" id="10250282at2759"/>
<dbReference type="SUPFAM" id="SSF56601">
    <property type="entry name" value="beta-lactamase/transpeptidase-like"/>
    <property type="match status" value="1"/>
</dbReference>
<dbReference type="InterPro" id="IPR051478">
    <property type="entry name" value="Beta-lactamase-like_AB/R"/>
</dbReference>
<dbReference type="VEuPathDB" id="FungiDB:ASPSYDRAFT_51535"/>
<dbReference type="Pfam" id="PF00144">
    <property type="entry name" value="Beta-lactamase"/>
    <property type="match status" value="1"/>
</dbReference>
<dbReference type="PANTHER" id="PTHR22935:SF97">
    <property type="entry name" value="BETA-LACTAMASE-RELATED DOMAIN-CONTAINING PROTEIN"/>
    <property type="match status" value="1"/>
</dbReference>
<reference evidence="5" key="1">
    <citation type="journal article" date="2017" name="Genome Biol.">
        <title>Comparative genomics reveals high biological diversity and specific adaptations in the industrially and medically important fungal genus Aspergillus.</title>
        <authorList>
            <person name="de Vries R.P."/>
            <person name="Riley R."/>
            <person name="Wiebenga A."/>
            <person name="Aguilar-Osorio G."/>
            <person name="Amillis S."/>
            <person name="Uchima C.A."/>
            <person name="Anderluh G."/>
            <person name="Asadollahi M."/>
            <person name="Askin M."/>
            <person name="Barry K."/>
            <person name="Battaglia E."/>
            <person name="Bayram O."/>
            <person name="Benocci T."/>
            <person name="Braus-Stromeyer S.A."/>
            <person name="Caldana C."/>
            <person name="Canovas D."/>
            <person name="Cerqueira G.C."/>
            <person name="Chen F."/>
            <person name="Chen W."/>
            <person name="Choi C."/>
            <person name="Clum A."/>
            <person name="Dos Santos R.A."/>
            <person name="Damasio A.R."/>
            <person name="Diallinas G."/>
            <person name="Emri T."/>
            <person name="Fekete E."/>
            <person name="Flipphi M."/>
            <person name="Freyberg S."/>
            <person name="Gallo A."/>
            <person name="Gournas C."/>
            <person name="Habgood R."/>
            <person name="Hainaut M."/>
            <person name="Harispe M.L."/>
            <person name="Henrissat B."/>
            <person name="Hilden K.S."/>
            <person name="Hope R."/>
            <person name="Hossain A."/>
            <person name="Karabika E."/>
            <person name="Karaffa L."/>
            <person name="Karanyi Z."/>
            <person name="Krasevec N."/>
            <person name="Kuo A."/>
            <person name="Kusch H."/>
            <person name="LaButti K."/>
            <person name="Lagendijk E.L."/>
            <person name="Lapidus A."/>
            <person name="Levasseur A."/>
            <person name="Lindquist E."/>
            <person name="Lipzen A."/>
            <person name="Logrieco A.F."/>
            <person name="MacCabe A."/>
            <person name="Maekelae M.R."/>
            <person name="Malavazi I."/>
            <person name="Melin P."/>
            <person name="Meyer V."/>
            <person name="Mielnichuk N."/>
            <person name="Miskei M."/>
            <person name="Molnar A.P."/>
            <person name="Mule G."/>
            <person name="Ngan C.Y."/>
            <person name="Orejas M."/>
            <person name="Orosz E."/>
            <person name="Ouedraogo J.P."/>
            <person name="Overkamp K.M."/>
            <person name="Park H.-S."/>
            <person name="Perrone G."/>
            <person name="Piumi F."/>
            <person name="Punt P.J."/>
            <person name="Ram A.F."/>
            <person name="Ramon A."/>
            <person name="Rauscher S."/>
            <person name="Record E."/>
            <person name="Riano-Pachon D.M."/>
            <person name="Robert V."/>
            <person name="Roehrig J."/>
            <person name="Ruller R."/>
            <person name="Salamov A."/>
            <person name="Salih N.S."/>
            <person name="Samson R.A."/>
            <person name="Sandor E."/>
            <person name="Sanguinetti M."/>
            <person name="Schuetze T."/>
            <person name="Sepcic K."/>
            <person name="Shelest E."/>
            <person name="Sherlock G."/>
            <person name="Sophianopoulou V."/>
            <person name="Squina F.M."/>
            <person name="Sun H."/>
            <person name="Susca A."/>
            <person name="Todd R.B."/>
            <person name="Tsang A."/>
            <person name="Unkles S.E."/>
            <person name="van de Wiele N."/>
            <person name="van Rossen-Uffink D."/>
            <person name="Oliveira J.V."/>
            <person name="Vesth T.C."/>
            <person name="Visser J."/>
            <person name="Yu J.-H."/>
            <person name="Zhou M."/>
            <person name="Andersen M.R."/>
            <person name="Archer D.B."/>
            <person name="Baker S.E."/>
            <person name="Benoit I."/>
            <person name="Brakhage A.A."/>
            <person name="Braus G.H."/>
            <person name="Fischer R."/>
            <person name="Frisvad J.C."/>
            <person name="Goldman G.H."/>
            <person name="Houbraken J."/>
            <person name="Oakley B."/>
            <person name="Pocsi I."/>
            <person name="Scazzocchio C."/>
            <person name="Seiboth B."/>
            <person name="vanKuyk P.A."/>
            <person name="Wortman J."/>
            <person name="Dyer P.S."/>
            <person name="Grigoriev I.V."/>
        </authorList>
    </citation>
    <scope>NUCLEOTIDE SEQUENCE [LARGE SCALE GENOMIC DNA]</scope>
    <source>
        <strain evidence="5">CBS 593.65</strain>
    </source>
</reference>